<feature type="compositionally biased region" description="Low complexity" evidence="1">
    <location>
        <begin position="437"/>
        <end position="449"/>
    </location>
</feature>
<proteinExistence type="predicted"/>
<keyword evidence="4" id="KW-1185">Reference proteome</keyword>
<evidence type="ECO:0000259" key="2">
    <source>
        <dbReference type="Pfam" id="PF22946"/>
    </source>
</evidence>
<dbReference type="KEGG" id="ovi:T265_14402"/>
<dbReference type="Gene3D" id="3.40.50.300">
    <property type="entry name" value="P-loop containing nucleotide triphosphate hydrolases"/>
    <property type="match status" value="1"/>
</dbReference>
<dbReference type="AlphaFoldDB" id="A0A075AAB5"/>
<dbReference type="GeneID" id="20328568"/>
<dbReference type="EMBL" id="KL596807">
    <property type="protein sequence ID" value="KER24514.1"/>
    <property type="molecule type" value="Genomic_DNA"/>
</dbReference>
<feature type="domain" description="CPC1/SPEF2" evidence="2">
    <location>
        <begin position="3"/>
        <end position="83"/>
    </location>
</feature>
<evidence type="ECO:0000256" key="1">
    <source>
        <dbReference type="SAM" id="MobiDB-lite"/>
    </source>
</evidence>
<feature type="non-terminal residue" evidence="3">
    <location>
        <position position="578"/>
    </location>
</feature>
<evidence type="ECO:0000313" key="4">
    <source>
        <dbReference type="Proteomes" id="UP000054324"/>
    </source>
</evidence>
<protein>
    <recommendedName>
        <fullName evidence="2">CPC1/SPEF2 domain-containing protein</fullName>
    </recommendedName>
</protein>
<dbReference type="PANTHER" id="PTHR14919:SF0">
    <property type="entry name" value="SPERM FLAGELLAR PROTEIN 2"/>
    <property type="match status" value="1"/>
</dbReference>
<feature type="non-terminal residue" evidence="3">
    <location>
        <position position="1"/>
    </location>
</feature>
<dbReference type="Proteomes" id="UP000054324">
    <property type="component" value="Unassembled WGS sequence"/>
</dbReference>
<dbReference type="InterPro" id="IPR052634">
    <property type="entry name" value="Sperm_flagellar-bone_growth"/>
</dbReference>
<feature type="region of interest" description="Disordered" evidence="1">
    <location>
        <begin position="437"/>
        <end position="459"/>
    </location>
</feature>
<reference evidence="3 4" key="1">
    <citation type="submission" date="2013-11" db="EMBL/GenBank/DDBJ databases">
        <title>Opisthorchis viverrini - life in the bile duct.</title>
        <authorList>
            <person name="Young N.D."/>
            <person name="Nagarajan N."/>
            <person name="Lin S.J."/>
            <person name="Korhonen P.K."/>
            <person name="Jex A.R."/>
            <person name="Hall R.S."/>
            <person name="Safavi-Hemami H."/>
            <person name="Kaewkong W."/>
            <person name="Bertrand D."/>
            <person name="Gao S."/>
            <person name="Seet Q."/>
            <person name="Wongkham S."/>
            <person name="Teh B.T."/>
            <person name="Wongkham C."/>
            <person name="Intapan P.M."/>
            <person name="Maleewong W."/>
            <person name="Yang X."/>
            <person name="Hu M."/>
            <person name="Wang Z."/>
            <person name="Hofmann A."/>
            <person name="Sternberg P.W."/>
            <person name="Tan P."/>
            <person name="Wang J."/>
            <person name="Gasser R.B."/>
        </authorList>
    </citation>
    <scope>NUCLEOTIDE SEQUENCE [LARGE SCALE GENOMIC DNA]</scope>
</reference>
<dbReference type="RefSeq" id="XP_009171740.1">
    <property type="nucleotide sequence ID" value="XM_009173476.1"/>
</dbReference>
<evidence type="ECO:0000313" key="3">
    <source>
        <dbReference type="EMBL" id="KER24514.1"/>
    </source>
</evidence>
<accession>A0A075AAB5</accession>
<gene>
    <name evidence="3" type="ORF">T265_14402</name>
</gene>
<dbReference type="InterPro" id="IPR054517">
    <property type="entry name" value="SPEF2_D5"/>
</dbReference>
<sequence length="578" mass="66073">ERLRKKKEEEAGIFAVLQEVWANRKAKRRQEAYTRHYDFVSKGVVELILQFVEQVVRYRAYTGCLIPSKLFSQWKAQFITGKPFQQVADIEEDQGTLVDLDHAEEELDEMSLLEYLEDHLFFVSSILTIKSNYFDEDHVIYIQNLRGEWSITQVGRMETQPLPDAATQLTVSQSIDWRTDNVNANSNGMPVLNFESMTTDSNPVFDWVINRLKQLVYPPPKAAAKPDLPEIPIRAAILGKPLSGKSTFSQMLAECDRQPVQMRVRQGSYGVYPKYAPFWNPYTSICVPQMFCYPAYNAEVINVHDLVQNLLELFHENEEQCEPDDTSQDVCKQFEVGKRINEELQVGRELSDELLAQSVFEHIRSLPDGTSFILDGFPTNIKQAELLTLHLTVANFPENSPTVDSNKLTSKEECGLDLVILLDTPDDEIFRRAVRLSSEQPEQEVQQSETNEDQSTQEPLIKRANSTLPPLDGLHNRLEEFQDAWPQLAEFYDKSVTVVHETVADQTSTDCNKAEADVAIRQTYAQIDQLFQNVLANRTKREQNVEQPNTLDEGLQAIDHLKEKVHEPTEGTDSLAKE</sequence>
<organism evidence="3 4">
    <name type="scientific">Opisthorchis viverrini</name>
    <name type="common">Southeast Asian liver fluke</name>
    <dbReference type="NCBI Taxonomy" id="6198"/>
    <lineage>
        <taxon>Eukaryota</taxon>
        <taxon>Metazoa</taxon>
        <taxon>Spiralia</taxon>
        <taxon>Lophotrochozoa</taxon>
        <taxon>Platyhelminthes</taxon>
        <taxon>Trematoda</taxon>
        <taxon>Digenea</taxon>
        <taxon>Opisthorchiida</taxon>
        <taxon>Opisthorchiata</taxon>
        <taxon>Opisthorchiidae</taxon>
        <taxon>Opisthorchis</taxon>
    </lineage>
</organism>
<dbReference type="OrthoDB" id="6275805at2759"/>
<name>A0A075AAB5_OPIVI</name>
<dbReference type="SUPFAM" id="SSF52540">
    <property type="entry name" value="P-loop containing nucleoside triphosphate hydrolases"/>
    <property type="match status" value="1"/>
</dbReference>
<dbReference type="STRING" id="6198.A0A075AAB5"/>
<dbReference type="PANTHER" id="PTHR14919">
    <property type="entry name" value="KPL2-RELATED"/>
    <property type="match status" value="1"/>
</dbReference>
<dbReference type="InterPro" id="IPR027417">
    <property type="entry name" value="P-loop_NTPase"/>
</dbReference>
<dbReference type="Pfam" id="PF22946">
    <property type="entry name" value="SPEF2_D5"/>
    <property type="match status" value="1"/>
</dbReference>
<dbReference type="CTD" id="20328568"/>